<comment type="cofactor">
    <cofactor evidence="1 8 9">
        <name>pyridoxal 5'-phosphate</name>
        <dbReference type="ChEBI" id="CHEBI:597326"/>
    </cofactor>
</comment>
<dbReference type="Gene3D" id="3.40.640.10">
    <property type="entry name" value="Type I PLP-dependent aspartate aminotransferase-like (Major domain)"/>
    <property type="match status" value="1"/>
</dbReference>
<organism evidence="11 12">
    <name type="scientific">Aquabacterium commune</name>
    <dbReference type="NCBI Taxonomy" id="70586"/>
    <lineage>
        <taxon>Bacteria</taxon>
        <taxon>Pseudomonadati</taxon>
        <taxon>Pseudomonadota</taxon>
        <taxon>Betaproteobacteria</taxon>
        <taxon>Burkholderiales</taxon>
        <taxon>Aquabacterium</taxon>
    </lineage>
</organism>
<dbReference type="InterPro" id="IPR004723">
    <property type="entry name" value="AONS_Archaea/Proteobacteria"/>
</dbReference>
<dbReference type="GO" id="GO:0030170">
    <property type="term" value="F:pyridoxal phosphate binding"/>
    <property type="evidence" value="ECO:0007669"/>
    <property type="project" value="UniProtKB-UniRule"/>
</dbReference>
<dbReference type="GO" id="GO:0009102">
    <property type="term" value="P:biotin biosynthetic process"/>
    <property type="evidence" value="ECO:0007669"/>
    <property type="project" value="UniProtKB-UniRule"/>
</dbReference>
<evidence type="ECO:0000256" key="4">
    <source>
        <dbReference type="ARBA" id="ARBA00022679"/>
    </source>
</evidence>
<feature type="binding site" evidence="8">
    <location>
        <position position="218"/>
    </location>
    <ligand>
        <name>pyridoxal 5'-phosphate</name>
        <dbReference type="ChEBI" id="CHEBI:597326"/>
    </ligand>
</feature>
<keyword evidence="12" id="KW-1185">Reference proteome</keyword>
<evidence type="ECO:0000256" key="3">
    <source>
        <dbReference type="ARBA" id="ARBA00011738"/>
    </source>
</evidence>
<dbReference type="PANTHER" id="PTHR13693">
    <property type="entry name" value="CLASS II AMINOTRANSFERASE/8-AMINO-7-OXONONANOATE SYNTHASE"/>
    <property type="match status" value="1"/>
</dbReference>
<evidence type="ECO:0000313" key="12">
    <source>
        <dbReference type="Proteomes" id="UP000294593"/>
    </source>
</evidence>
<evidence type="ECO:0000256" key="5">
    <source>
        <dbReference type="ARBA" id="ARBA00022756"/>
    </source>
</evidence>
<name>A0A4R6RIW4_9BURK</name>
<comment type="function">
    <text evidence="8">Catalyzes the decarboxylative condensation of pimeloyl-[acyl-carrier protein] and L-alanine to produce 8-amino-7-oxononanoate (AON), [acyl-carrier protein], and carbon dioxide.</text>
</comment>
<evidence type="ECO:0000256" key="6">
    <source>
        <dbReference type="ARBA" id="ARBA00022898"/>
    </source>
</evidence>
<comment type="pathway">
    <text evidence="2 8">Cofactor biosynthesis; biotin biosynthesis.</text>
</comment>
<dbReference type="RefSeq" id="WP_243738542.1">
    <property type="nucleotide sequence ID" value="NZ_JBASTO010000140.1"/>
</dbReference>
<dbReference type="NCBIfam" id="TIGR00858">
    <property type="entry name" value="bioF"/>
    <property type="match status" value="1"/>
</dbReference>
<reference evidence="11 12" key="1">
    <citation type="submission" date="2019-03" db="EMBL/GenBank/DDBJ databases">
        <title>Genomic Encyclopedia of Type Strains, Phase IV (KMG-IV): sequencing the most valuable type-strain genomes for metagenomic binning, comparative biology and taxonomic classification.</title>
        <authorList>
            <person name="Goeker M."/>
        </authorList>
    </citation>
    <scope>NUCLEOTIDE SEQUENCE [LARGE SCALE GENOMIC DNA]</scope>
    <source>
        <strain evidence="11 12">DSM 11901</strain>
    </source>
</reference>
<comment type="catalytic activity">
    <reaction evidence="7 8">
        <text>6-carboxyhexanoyl-[ACP] + L-alanine + H(+) = (8S)-8-amino-7-oxononanoate + holo-[ACP] + CO2</text>
        <dbReference type="Rhea" id="RHEA:42288"/>
        <dbReference type="Rhea" id="RHEA-COMP:9685"/>
        <dbReference type="Rhea" id="RHEA-COMP:9955"/>
        <dbReference type="ChEBI" id="CHEBI:15378"/>
        <dbReference type="ChEBI" id="CHEBI:16526"/>
        <dbReference type="ChEBI" id="CHEBI:57972"/>
        <dbReference type="ChEBI" id="CHEBI:64479"/>
        <dbReference type="ChEBI" id="CHEBI:78846"/>
        <dbReference type="ChEBI" id="CHEBI:149468"/>
        <dbReference type="EC" id="2.3.1.47"/>
    </reaction>
</comment>
<evidence type="ECO:0000256" key="2">
    <source>
        <dbReference type="ARBA" id="ARBA00004746"/>
    </source>
</evidence>
<feature type="binding site" evidence="8">
    <location>
        <position position="19"/>
    </location>
    <ligand>
        <name>substrate</name>
    </ligand>
</feature>
<feature type="binding site" evidence="8">
    <location>
        <position position="258"/>
    </location>
    <ligand>
        <name>pyridoxal 5'-phosphate</name>
        <dbReference type="ChEBI" id="CHEBI:597326"/>
    </ligand>
</feature>
<comment type="caution">
    <text evidence="11">The sequence shown here is derived from an EMBL/GenBank/DDBJ whole genome shotgun (WGS) entry which is preliminary data.</text>
</comment>
<dbReference type="InterPro" id="IPR050087">
    <property type="entry name" value="AON_synthase_class-II"/>
</dbReference>
<keyword evidence="5 8" id="KW-0093">Biotin biosynthesis</keyword>
<dbReference type="InterPro" id="IPR015424">
    <property type="entry name" value="PyrdxlP-dep_Trfase"/>
</dbReference>
<dbReference type="EMBL" id="SNXW01000002">
    <property type="protein sequence ID" value="TDP86025.1"/>
    <property type="molecule type" value="Genomic_DNA"/>
</dbReference>
<dbReference type="InterPro" id="IPR022834">
    <property type="entry name" value="AONS_Proteobacteria"/>
</dbReference>
<keyword evidence="4 8" id="KW-0808">Transferase</keyword>
<accession>A0A4R6RIW4</accession>
<dbReference type="InterPro" id="IPR004839">
    <property type="entry name" value="Aminotransferase_I/II_large"/>
</dbReference>
<evidence type="ECO:0000256" key="8">
    <source>
        <dbReference type="HAMAP-Rule" id="MF_01693"/>
    </source>
</evidence>
<dbReference type="UniPathway" id="UPA00078"/>
<dbReference type="Gene3D" id="3.90.1150.10">
    <property type="entry name" value="Aspartate Aminotransferase, domain 1"/>
    <property type="match status" value="1"/>
</dbReference>
<feature type="modified residue" description="N6-(pyridoxal phosphate)lysine" evidence="8 9">
    <location>
        <position position="261"/>
    </location>
</feature>
<dbReference type="InterPro" id="IPR015421">
    <property type="entry name" value="PyrdxlP-dep_Trfase_major"/>
</dbReference>
<feature type="binding site" evidence="8">
    <location>
        <position position="377"/>
    </location>
    <ligand>
        <name>substrate</name>
    </ligand>
</feature>
<keyword evidence="6 8" id="KW-0663">Pyridoxal phosphate</keyword>
<feature type="domain" description="Aminotransferase class I/classII large" evidence="10">
    <location>
        <begin position="53"/>
        <end position="405"/>
    </location>
</feature>
<dbReference type="GO" id="GO:0008710">
    <property type="term" value="F:8-amino-7-oxononanoate synthase activity"/>
    <property type="evidence" value="ECO:0007669"/>
    <property type="project" value="UniProtKB-UniRule"/>
</dbReference>
<dbReference type="AlphaFoldDB" id="A0A4R6RIW4"/>
<evidence type="ECO:0000256" key="1">
    <source>
        <dbReference type="ARBA" id="ARBA00001933"/>
    </source>
</evidence>
<dbReference type="Pfam" id="PF00155">
    <property type="entry name" value="Aminotran_1_2"/>
    <property type="match status" value="1"/>
</dbReference>
<evidence type="ECO:0000259" key="10">
    <source>
        <dbReference type="Pfam" id="PF00155"/>
    </source>
</evidence>
<sequence length="411" mass="43364">MKDSFEPELAQWQAAQRMRVRRQVAPAVAPAELGPDDEALRGTTYLIDGQQRLSFGSNDYLGLSQHPALMAAAHAAIDRYGVGATASPLVCGHSPAHEALEAELAALVGLPRALYFYAGYAANVGAIPALVGRGDAVFSDALNHACLIDGIRLSRAELNVYPHGDLAALAQALQASKAQRKLVVTDAVFSMDGNVVDVPALLALCERHDAWLMVDDAHGFGVLGAQGEGTLSHQGIAGRAGVAPAWQGRVDRLIHMATLGKAAGVAGAFIAGHPAMVEWVMQKARTYMFATAAPAVVAESLRAALRVMQDEPQRRAHLQTLRQRLREGVEAARLPWTLMPSETAIQPLVIGSNADAMQVMAALDAQGVWVPAIRPPTVPEGTARLRISLSAAHTLGQIDRLVAALAQAAAG</sequence>
<feature type="binding site" evidence="8">
    <location>
        <position position="190"/>
    </location>
    <ligand>
        <name>pyridoxal 5'-phosphate</name>
        <dbReference type="ChEBI" id="CHEBI:597326"/>
    </ligand>
</feature>
<gene>
    <name evidence="8" type="primary">bioF</name>
    <name evidence="11" type="ORF">EV672_102376</name>
</gene>
<dbReference type="EC" id="2.3.1.47" evidence="8"/>
<dbReference type="PANTHER" id="PTHR13693:SF100">
    <property type="entry name" value="8-AMINO-7-OXONONANOATE SYNTHASE"/>
    <property type="match status" value="1"/>
</dbReference>
<dbReference type="Proteomes" id="UP000294593">
    <property type="component" value="Unassembled WGS sequence"/>
</dbReference>
<comment type="subunit">
    <text evidence="3 8">Homodimer.</text>
</comment>
<protein>
    <recommendedName>
        <fullName evidence="8">8-amino-7-oxononanoate synthase</fullName>
        <shortName evidence="8">AONS</shortName>
        <ecNumber evidence="8">2.3.1.47</ecNumber>
    </recommendedName>
    <alternativeName>
        <fullName evidence="8">7-keto-8-amino-pelargonic acid synthase</fullName>
        <shortName evidence="8">7-KAP synthase</shortName>
        <shortName evidence="8">KAPA synthase</shortName>
    </alternativeName>
    <alternativeName>
        <fullName evidence="8">8-amino-7-ketopelargonate synthase</fullName>
    </alternativeName>
</protein>
<evidence type="ECO:0000256" key="9">
    <source>
        <dbReference type="PIRSR" id="PIRSR604723-51"/>
    </source>
</evidence>
<dbReference type="HAMAP" id="MF_01693">
    <property type="entry name" value="BioF_aminotrans_2"/>
    <property type="match status" value="1"/>
</dbReference>
<proteinExistence type="inferred from homology"/>
<feature type="binding site" evidence="8">
    <location>
        <begin position="119"/>
        <end position="120"/>
    </location>
    <ligand>
        <name>pyridoxal 5'-phosphate</name>
        <dbReference type="ChEBI" id="CHEBI:597326"/>
    </ligand>
</feature>
<evidence type="ECO:0000313" key="11">
    <source>
        <dbReference type="EMBL" id="TDP86025.1"/>
    </source>
</evidence>
<feature type="binding site" evidence="8">
    <location>
        <position position="144"/>
    </location>
    <ligand>
        <name>substrate</name>
    </ligand>
</feature>
<dbReference type="SUPFAM" id="SSF53383">
    <property type="entry name" value="PLP-dependent transferases"/>
    <property type="match status" value="1"/>
</dbReference>
<comment type="similarity">
    <text evidence="8">Belongs to the class-II pyridoxal-phosphate-dependent aminotransferase family. BioF subfamily.</text>
</comment>
<dbReference type="InterPro" id="IPR015422">
    <property type="entry name" value="PyrdxlP-dep_Trfase_small"/>
</dbReference>
<evidence type="ECO:0000256" key="7">
    <source>
        <dbReference type="ARBA" id="ARBA00047715"/>
    </source>
</evidence>